<comment type="caution">
    <text evidence="16">The sequence shown here is derived from an EMBL/GenBank/DDBJ whole genome shotgun (WGS) entry which is preliminary data.</text>
</comment>
<keyword evidence="13" id="KW-0275">Fatty acid biosynthesis</keyword>
<keyword evidence="5" id="KW-0479">Metal-binding</keyword>
<reference evidence="17" key="1">
    <citation type="journal article" date="2019" name="Int. J. Syst. Evol. Microbiol.">
        <title>The Global Catalogue of Microorganisms (GCM) 10K type strain sequencing project: providing services to taxonomists for standard genome sequencing and annotation.</title>
        <authorList>
            <consortium name="The Broad Institute Genomics Platform"/>
            <consortium name="The Broad Institute Genome Sequencing Center for Infectious Disease"/>
            <person name="Wu L."/>
            <person name="Ma J."/>
        </authorList>
    </citation>
    <scope>NUCLEOTIDE SEQUENCE [LARGE SCALE GENOMIC DNA]</scope>
    <source>
        <strain evidence="17">WYCCWR 12678</strain>
    </source>
</reference>
<keyword evidence="17" id="KW-1185">Reference proteome</keyword>
<evidence type="ECO:0000256" key="4">
    <source>
        <dbReference type="ARBA" id="ARBA00022692"/>
    </source>
</evidence>
<keyword evidence="9 14" id="KW-1133">Transmembrane helix</keyword>
<dbReference type="InterPro" id="IPR006694">
    <property type="entry name" value="Fatty_acid_hydroxylase"/>
</dbReference>
<keyword evidence="11" id="KW-0443">Lipid metabolism</keyword>
<keyword evidence="8" id="KW-0862">Zinc</keyword>
<dbReference type="EMBL" id="JBHSHC010000045">
    <property type="protein sequence ID" value="MFC4767100.1"/>
    <property type="molecule type" value="Genomic_DNA"/>
</dbReference>
<evidence type="ECO:0000256" key="14">
    <source>
        <dbReference type="SAM" id="Phobius"/>
    </source>
</evidence>
<comment type="subcellular location">
    <subcellularLocation>
        <location evidence="2">Endoplasmic reticulum membrane</location>
        <topology evidence="2">Multi-pass membrane protein</topology>
    </subcellularLocation>
</comment>
<protein>
    <submittedName>
        <fullName evidence="16">Sterol desaturase family protein</fullName>
    </submittedName>
</protein>
<sequence length="184" mass="21580">MTLLFAGCLFGIAPAMNQGSTWVGILTGVLLWYVSEYTTHRFLFHAPPPKNKWLLRLLNRLHYAHHELPNELHLLFLPVWYSIPNFFIVWLLAYAVTHSSILSFSVVAGGVGCLLYYEWVHFVAHRPIKPRTPWGKWMKKYHLWHHYKNENFWFGVTNPGMDKIMGTYEDEKHVELSSTARKLL</sequence>
<keyword evidence="6" id="KW-0256">Endoplasmic reticulum</keyword>
<feature type="domain" description="Fatty acid hydroxylase" evidence="15">
    <location>
        <begin position="26"/>
        <end position="167"/>
    </location>
</feature>
<evidence type="ECO:0000313" key="17">
    <source>
        <dbReference type="Proteomes" id="UP001596002"/>
    </source>
</evidence>
<evidence type="ECO:0000256" key="3">
    <source>
        <dbReference type="ARBA" id="ARBA00022516"/>
    </source>
</evidence>
<dbReference type="Pfam" id="PF04116">
    <property type="entry name" value="FA_hydroxylase"/>
    <property type="match status" value="1"/>
</dbReference>
<evidence type="ECO:0000256" key="11">
    <source>
        <dbReference type="ARBA" id="ARBA00023098"/>
    </source>
</evidence>
<name>A0ABV9PYH5_9BACL</name>
<evidence type="ECO:0000313" key="16">
    <source>
        <dbReference type="EMBL" id="MFC4767100.1"/>
    </source>
</evidence>
<evidence type="ECO:0000256" key="8">
    <source>
        <dbReference type="ARBA" id="ARBA00022833"/>
    </source>
</evidence>
<keyword evidence="3" id="KW-0444">Lipid biosynthesis</keyword>
<gene>
    <name evidence="16" type="ORF">ACFO8Q_06945</name>
</gene>
<dbReference type="PANTHER" id="PTHR12863:SF1">
    <property type="entry name" value="FATTY ACID 2-HYDROXYLASE"/>
    <property type="match status" value="1"/>
</dbReference>
<keyword evidence="7" id="KW-0276">Fatty acid metabolism</keyword>
<evidence type="ECO:0000256" key="5">
    <source>
        <dbReference type="ARBA" id="ARBA00022723"/>
    </source>
</evidence>
<comment type="cofactor">
    <cofactor evidence="1">
        <name>Zn(2+)</name>
        <dbReference type="ChEBI" id="CHEBI:29105"/>
    </cofactor>
</comment>
<dbReference type="Proteomes" id="UP001596002">
    <property type="component" value="Unassembled WGS sequence"/>
</dbReference>
<evidence type="ECO:0000256" key="7">
    <source>
        <dbReference type="ARBA" id="ARBA00022832"/>
    </source>
</evidence>
<evidence type="ECO:0000256" key="6">
    <source>
        <dbReference type="ARBA" id="ARBA00022824"/>
    </source>
</evidence>
<dbReference type="InterPro" id="IPR014430">
    <property type="entry name" value="Scs7"/>
</dbReference>
<evidence type="ECO:0000256" key="10">
    <source>
        <dbReference type="ARBA" id="ARBA00023002"/>
    </source>
</evidence>
<evidence type="ECO:0000259" key="15">
    <source>
        <dbReference type="Pfam" id="PF04116"/>
    </source>
</evidence>
<accession>A0ABV9PYH5</accession>
<feature type="transmembrane region" description="Helical" evidence="14">
    <location>
        <begin position="74"/>
        <end position="95"/>
    </location>
</feature>
<evidence type="ECO:0000256" key="2">
    <source>
        <dbReference type="ARBA" id="ARBA00004477"/>
    </source>
</evidence>
<evidence type="ECO:0000256" key="1">
    <source>
        <dbReference type="ARBA" id="ARBA00001947"/>
    </source>
</evidence>
<keyword evidence="10" id="KW-0560">Oxidoreductase</keyword>
<evidence type="ECO:0000256" key="9">
    <source>
        <dbReference type="ARBA" id="ARBA00022989"/>
    </source>
</evidence>
<feature type="transmembrane region" description="Helical" evidence="14">
    <location>
        <begin position="101"/>
        <end position="119"/>
    </location>
</feature>
<organism evidence="16 17">
    <name type="scientific">Effusibacillus consociatus</name>
    <dbReference type="NCBI Taxonomy" id="1117041"/>
    <lineage>
        <taxon>Bacteria</taxon>
        <taxon>Bacillati</taxon>
        <taxon>Bacillota</taxon>
        <taxon>Bacilli</taxon>
        <taxon>Bacillales</taxon>
        <taxon>Alicyclobacillaceae</taxon>
        <taxon>Effusibacillus</taxon>
    </lineage>
</organism>
<proteinExistence type="predicted"/>
<keyword evidence="4 14" id="KW-0812">Transmembrane</keyword>
<dbReference type="PANTHER" id="PTHR12863">
    <property type="entry name" value="FATTY ACID HYDROXYLASE"/>
    <property type="match status" value="1"/>
</dbReference>
<keyword evidence="12 14" id="KW-0472">Membrane</keyword>
<evidence type="ECO:0000256" key="12">
    <source>
        <dbReference type="ARBA" id="ARBA00023136"/>
    </source>
</evidence>
<evidence type="ECO:0000256" key="13">
    <source>
        <dbReference type="ARBA" id="ARBA00023160"/>
    </source>
</evidence>